<feature type="compositionally biased region" description="Low complexity" evidence="1">
    <location>
        <begin position="891"/>
        <end position="916"/>
    </location>
</feature>
<name>A0A061H3B6_9BASI</name>
<feature type="compositionally biased region" description="Low complexity" evidence="1">
    <location>
        <begin position="71"/>
        <end position="80"/>
    </location>
</feature>
<feature type="compositionally biased region" description="Polar residues" evidence="1">
    <location>
        <begin position="833"/>
        <end position="843"/>
    </location>
</feature>
<evidence type="ECO:0000256" key="1">
    <source>
        <dbReference type="SAM" id="MobiDB-lite"/>
    </source>
</evidence>
<feature type="compositionally biased region" description="Polar residues" evidence="1">
    <location>
        <begin position="128"/>
        <end position="138"/>
    </location>
</feature>
<proteinExistence type="predicted"/>
<feature type="compositionally biased region" description="Gly residues" evidence="1">
    <location>
        <begin position="139"/>
        <end position="152"/>
    </location>
</feature>
<feature type="region of interest" description="Disordered" evidence="1">
    <location>
        <begin position="889"/>
        <end position="934"/>
    </location>
</feature>
<feature type="compositionally biased region" description="Low complexity" evidence="1">
    <location>
        <begin position="168"/>
        <end position="178"/>
    </location>
</feature>
<dbReference type="EMBL" id="KE361640">
    <property type="protein sequence ID" value="EPQ27292.1"/>
    <property type="molecule type" value="Genomic_DNA"/>
</dbReference>
<feature type="region of interest" description="Disordered" evidence="1">
    <location>
        <begin position="658"/>
        <end position="706"/>
    </location>
</feature>
<feature type="region of interest" description="Disordered" evidence="1">
    <location>
        <begin position="57"/>
        <end position="107"/>
    </location>
</feature>
<feature type="region of interest" description="Disordered" evidence="1">
    <location>
        <begin position="1"/>
        <end position="23"/>
    </location>
</feature>
<dbReference type="KEGG" id="pfp:PFL1_05215"/>
<sequence length="934" mass="97781">MTTALPHQHTLRPGQDPASPHCDLYVHPASADNHGLLQLASLHRAAEVARFQWRRQHPHLDPANPPPPPTAQSTDAATATNVETPNHTGASPSRTGTGRSLASAHRSDRRVYNNTVIALNAAQSTFFRQQQRQARGTASGSGGGGGGGGEGGDPSIDLATRIHEFATLLDSDSGSGSESETDRAGIAATPGRRPDRGTPRSTTGGIDRGMGTTGDRRGMAESRSASPDVQRLWRELRERERQLREQHRQLWGEQRHTRQQPFSPLQADAETEWQCWDRLVKDLAPCSELRELSDQDTASTAFRPYHLRNTTLSGLAISFLSHQAQNETQSGRSISLPHPIWSRRYKGPAGVWLRNELTRRSQAPLSERLPASGAGGGAISFPSLDPEQRPGNAAAGTASSSNVSVSAPAAAVQAATPQDWSSFLLPSSATLQSLSTASAMLAARVTTTNPTTADTPDEDMQDAQAALTRTAQSVEAHLQVSRMAQAVRSRGLEPSATAATTYGSRNRTAASAAGSATRSGPSRPRSTRDALAFLNRLRAQDGLLPGSAASNTNSGGGSGGRSTSNDRSSQSTGLDTPTPFTFARPQPASVATTLAPAPFDPDGSNMDAWPDAPRPYPSSSSTSFASPYSAANLAATGGLLDPDGECYSEAAPRLPSGSIALRREADARRAQNRSARVMADDGPPPRLGMDGARSGDEGPTAAEGGAPSIDGWYLVPSATSAITGNSGRGTGSAALDAWVPGEPHPFYTVTEPVGPAPPAFAVTDESTGRDAPTTAATNAFHVSGPLPTATAPAVAAQRGEGGGDEANPTTEVGEMMMLDNPIRRTSPLPLANHTRSSSSSTWTPALASEPAAAAAGNDATSGLRRRNEVILNQVRNASFWSGSQAESDFLAQTQTQTQQPVASTSSSSSSPAPASALQRIEAGEQRDEGWRACR</sequence>
<feature type="compositionally biased region" description="Low complexity" evidence="1">
    <location>
        <begin position="391"/>
        <end position="401"/>
    </location>
</feature>
<reference evidence="2 3" key="1">
    <citation type="journal article" date="2013" name="Plant Cell">
        <title>The transition from a phytopathogenic smut ancestor to an anamorphic biocontrol agent deciphered by comparative whole-genome analysis.</title>
        <authorList>
            <person name="Lefebvre F."/>
            <person name="Joly D.L."/>
            <person name="Labbe C."/>
            <person name="Teichmann B."/>
            <person name="Linning R."/>
            <person name="Belzile F."/>
            <person name="Bakkeren G."/>
            <person name="Belanger R.R."/>
        </authorList>
    </citation>
    <scope>NUCLEOTIDE SEQUENCE [LARGE SCALE GENOMIC DNA]</scope>
    <source>
        <strain evidence="2 3">PF-1</strain>
    </source>
</reference>
<feature type="region of interest" description="Disordered" evidence="1">
    <location>
        <begin position="486"/>
        <end position="526"/>
    </location>
</feature>
<feature type="compositionally biased region" description="Polar residues" evidence="1">
    <location>
        <begin position="570"/>
        <end position="579"/>
    </location>
</feature>
<feature type="compositionally biased region" description="Polar residues" evidence="1">
    <location>
        <begin position="81"/>
        <end position="100"/>
    </location>
</feature>
<feature type="region of interest" description="Disordered" evidence="1">
    <location>
        <begin position="542"/>
        <end position="625"/>
    </location>
</feature>
<feature type="region of interest" description="Disordered" evidence="1">
    <location>
        <begin position="128"/>
        <end position="156"/>
    </location>
</feature>
<feature type="region of interest" description="Disordered" evidence="1">
    <location>
        <begin position="823"/>
        <end position="860"/>
    </location>
</feature>
<feature type="compositionally biased region" description="Basic and acidic residues" evidence="1">
    <location>
        <begin position="921"/>
        <end position="934"/>
    </location>
</feature>
<feature type="region of interest" description="Disordered" evidence="1">
    <location>
        <begin position="363"/>
        <end position="401"/>
    </location>
</feature>
<evidence type="ECO:0000313" key="3">
    <source>
        <dbReference type="Proteomes" id="UP000053664"/>
    </source>
</evidence>
<dbReference type="HOGENOM" id="CLU_313545_0_0_1"/>
<dbReference type="RefSeq" id="XP_007880935.1">
    <property type="nucleotide sequence ID" value="XM_007882744.1"/>
</dbReference>
<dbReference type="Proteomes" id="UP000053664">
    <property type="component" value="Unassembled WGS sequence"/>
</dbReference>
<feature type="compositionally biased region" description="Low complexity" evidence="1">
    <location>
        <begin position="845"/>
        <end position="859"/>
    </location>
</feature>
<gene>
    <name evidence="2" type="ORF">PFL1_05215</name>
</gene>
<protein>
    <submittedName>
        <fullName evidence="2">Uncharacterized protein</fullName>
    </submittedName>
</protein>
<feature type="region of interest" description="Disordered" evidence="1">
    <location>
        <begin position="168"/>
        <end position="229"/>
    </location>
</feature>
<evidence type="ECO:0000313" key="2">
    <source>
        <dbReference type="EMBL" id="EPQ27292.1"/>
    </source>
</evidence>
<accession>A0A061H3B6</accession>
<dbReference type="AlphaFoldDB" id="A0A061H3B6"/>
<dbReference type="GeneID" id="19319312"/>
<feature type="compositionally biased region" description="Low complexity" evidence="1">
    <location>
        <begin position="503"/>
        <end position="524"/>
    </location>
</feature>
<organism evidence="2 3">
    <name type="scientific">Pseudozyma flocculosa PF-1</name>
    <dbReference type="NCBI Taxonomy" id="1277687"/>
    <lineage>
        <taxon>Eukaryota</taxon>
        <taxon>Fungi</taxon>
        <taxon>Dikarya</taxon>
        <taxon>Basidiomycota</taxon>
        <taxon>Ustilaginomycotina</taxon>
        <taxon>Ustilaginomycetes</taxon>
        <taxon>Ustilaginales</taxon>
        <taxon>Ustilaginaceae</taxon>
        <taxon>Pseudozyma</taxon>
    </lineage>
</organism>